<evidence type="ECO:0000313" key="2">
    <source>
        <dbReference type="Proteomes" id="UP000003477"/>
    </source>
</evidence>
<dbReference type="Proteomes" id="UP000003477">
    <property type="component" value="Unassembled WGS sequence"/>
</dbReference>
<name>G5J2Y0_CROWT</name>
<accession>G5J2Y0</accession>
<dbReference type="AlphaFoldDB" id="G5J2Y0"/>
<evidence type="ECO:0000313" key="1">
    <source>
        <dbReference type="EMBL" id="EHJ13467.1"/>
    </source>
</evidence>
<protein>
    <submittedName>
        <fullName evidence="1">Uncharacterized protein</fullName>
    </submittedName>
</protein>
<dbReference type="PATRIC" id="fig|423471.3.peg.1743"/>
<dbReference type="EMBL" id="AESD01000285">
    <property type="protein sequence ID" value="EHJ13467.1"/>
    <property type="molecule type" value="Genomic_DNA"/>
</dbReference>
<organism evidence="1 2">
    <name type="scientific">Crocosphaera watsonii WH 0003</name>
    <dbReference type="NCBI Taxonomy" id="423471"/>
    <lineage>
        <taxon>Bacteria</taxon>
        <taxon>Bacillati</taxon>
        <taxon>Cyanobacteriota</taxon>
        <taxon>Cyanophyceae</taxon>
        <taxon>Oscillatoriophycideae</taxon>
        <taxon>Chroococcales</taxon>
        <taxon>Aphanothecaceae</taxon>
        <taxon>Crocosphaera</taxon>
    </lineage>
</organism>
<reference evidence="1 2" key="1">
    <citation type="journal article" date="2011" name="Front. Microbiol.">
        <title>Two Strains of Crocosphaera watsonii with Highly Conserved Genomes are Distinguished by Strain-Specific Features.</title>
        <authorList>
            <person name="Bench S.R."/>
            <person name="Ilikchyan I.N."/>
            <person name="Tripp H.J."/>
            <person name="Zehr J.P."/>
        </authorList>
    </citation>
    <scope>NUCLEOTIDE SEQUENCE [LARGE SCALE GENOMIC DNA]</scope>
    <source>
        <strain evidence="1 2">WH 0003</strain>
    </source>
</reference>
<sequence>MSAKISVLALVDNAVIPVMPKANVAVNNVLYMRLTPH</sequence>
<proteinExistence type="predicted"/>
<gene>
    <name evidence="1" type="ORF">CWATWH0003_1861</name>
</gene>
<comment type="caution">
    <text evidence="1">The sequence shown here is derived from an EMBL/GenBank/DDBJ whole genome shotgun (WGS) entry which is preliminary data.</text>
</comment>